<gene>
    <name evidence="1" type="ORF">KGA66_22420</name>
</gene>
<dbReference type="InterPro" id="IPR011717">
    <property type="entry name" value="TPR-4"/>
</dbReference>
<dbReference type="InterPro" id="IPR006597">
    <property type="entry name" value="Sel1-like"/>
</dbReference>
<comment type="caution">
    <text evidence="1">The sequence shown here is derived from an EMBL/GenBank/DDBJ whole genome shotgun (WGS) entry which is preliminary data.</text>
</comment>
<dbReference type="Proteomes" id="UP000677913">
    <property type="component" value="Unassembled WGS sequence"/>
</dbReference>
<evidence type="ECO:0000313" key="1">
    <source>
        <dbReference type="EMBL" id="MBS2965824.1"/>
    </source>
</evidence>
<dbReference type="SMART" id="SM00671">
    <property type="entry name" value="SEL1"/>
    <property type="match status" value="7"/>
</dbReference>
<protein>
    <submittedName>
        <fullName evidence="1">Sel1 repeat family protein</fullName>
    </submittedName>
</protein>
<dbReference type="Pfam" id="PF08238">
    <property type="entry name" value="Sel1"/>
    <property type="match status" value="3"/>
</dbReference>
<keyword evidence="2" id="KW-1185">Reference proteome</keyword>
<sequence length="830" mass="90110">MALLGIHAALPLPPESDTSLSAQLPEYVQRDVDTELRAAVGDAMRRSAFVVLVGSAASGKTRSAFEAVRAELADWRMIIPPTASDLDELVLSGLPLDHCVIWLDELARHLDSGALSLRTVHKVLAQQAGPLLVIGTMWPTDYDRISEQHSINERAPKLGGGAAAILRLATRFDIASAFTASERQRAAKISECDPRIREAIEHSTNAAIISSLACAPELIRRWEQPSDPVGAALITAAVEARLCGHPAVIPPGLLRLLAEQYLTNAQRAQAQPDWFDKALQWALHPVRGDVAALTPSARRVGELDGYQASDILTHRSARRYASRRQSPAKPWDVLVAYADRVACEVIAMFAFSSGYHDHAEAAWTRLADDGDTNAMIALGTARQDADDSEAAAAWYRRAVDAGEKEAMAPLAVALEFLGRTDEAREWIRRGAEAGVPGAMVGLGRNLEDAGDSEGARHWYEAAAAAGDHGMGMLFLGTMLRDQGDLEAACECLREAADAGRAYAEPYLQGIPVPVGVTDADLMKYQESVTRPYAEPAFLLGQIYRAQEQFEEAKTWFHRAGTLGHGEAMVNLGELLWNDDEHEMALTWFRPAAEAGSPEAMLYVGMILDESEETAEAGEWLRKAATGGFPAALGRYAIYLHEQGDQEEALEWASKAREAGDPIIDAYFAAVGGAGTAPQVRVTALEPDSLNDAINWTPLAHTCGCVAEWGWDGEHADPLSFIQWCCNMVTMECPWHATVTVADGRPPLFVWHGPEGPAFFARIASGVQAELGQRITSAIRELLAMTESGDQAGITADIPSEYRDWLESNGYNVAEAWLNKRLTDLVLNRLA</sequence>
<dbReference type="Pfam" id="PF07721">
    <property type="entry name" value="TPR_4"/>
    <property type="match status" value="2"/>
</dbReference>
<reference evidence="1" key="1">
    <citation type="submission" date="2021-04" db="EMBL/GenBank/DDBJ databases">
        <title>Genome based classification of Actinospica acidithermotolerans sp. nov., an actinobacterium isolated from an Indonesian hot spring.</title>
        <authorList>
            <person name="Kusuma A.B."/>
            <person name="Putra K.E."/>
            <person name="Nafisah S."/>
            <person name="Loh J."/>
            <person name="Nouioui I."/>
            <person name="Goodfellow M."/>
        </authorList>
    </citation>
    <scope>NUCLEOTIDE SEQUENCE</scope>
    <source>
        <strain evidence="1">DSM 45618</strain>
    </source>
</reference>
<dbReference type="InterPro" id="IPR019734">
    <property type="entry name" value="TPR_rpt"/>
</dbReference>
<dbReference type="Gene3D" id="1.25.40.10">
    <property type="entry name" value="Tetratricopeptide repeat domain"/>
    <property type="match status" value="2"/>
</dbReference>
<evidence type="ECO:0000313" key="2">
    <source>
        <dbReference type="Proteomes" id="UP000677913"/>
    </source>
</evidence>
<dbReference type="PANTHER" id="PTHR11102:SF160">
    <property type="entry name" value="ERAD-ASSOCIATED E3 UBIQUITIN-PROTEIN LIGASE COMPONENT HRD3"/>
    <property type="match status" value="1"/>
</dbReference>
<accession>A0A8J7WVA8</accession>
<dbReference type="SUPFAM" id="SSF81901">
    <property type="entry name" value="HCP-like"/>
    <property type="match status" value="2"/>
</dbReference>
<dbReference type="AlphaFoldDB" id="A0A8J7WVA8"/>
<proteinExistence type="predicted"/>
<dbReference type="InterPro" id="IPR050767">
    <property type="entry name" value="Sel1_AlgK"/>
</dbReference>
<dbReference type="Pfam" id="PF13432">
    <property type="entry name" value="TPR_16"/>
    <property type="match status" value="1"/>
</dbReference>
<dbReference type="EMBL" id="JAGSXH010000103">
    <property type="protein sequence ID" value="MBS2965824.1"/>
    <property type="molecule type" value="Genomic_DNA"/>
</dbReference>
<dbReference type="GO" id="GO:0042802">
    <property type="term" value="F:identical protein binding"/>
    <property type="evidence" value="ECO:0007669"/>
    <property type="project" value="InterPro"/>
</dbReference>
<name>A0A8J7WVA8_9ACTN</name>
<dbReference type="InterPro" id="IPR011990">
    <property type="entry name" value="TPR-like_helical_dom_sf"/>
</dbReference>
<dbReference type="RefSeq" id="WP_211470282.1">
    <property type="nucleotide sequence ID" value="NZ_JAGSXH010000103.1"/>
</dbReference>
<dbReference type="PANTHER" id="PTHR11102">
    <property type="entry name" value="SEL-1-LIKE PROTEIN"/>
    <property type="match status" value="1"/>
</dbReference>
<organism evidence="1 2">
    <name type="scientific">Actinocrinis puniceicyclus</name>
    <dbReference type="NCBI Taxonomy" id="977794"/>
    <lineage>
        <taxon>Bacteria</taxon>
        <taxon>Bacillati</taxon>
        <taxon>Actinomycetota</taxon>
        <taxon>Actinomycetes</taxon>
        <taxon>Catenulisporales</taxon>
        <taxon>Actinospicaceae</taxon>
        <taxon>Actinocrinis</taxon>
    </lineage>
</organism>
<dbReference type="Pfam" id="PF13181">
    <property type="entry name" value="TPR_8"/>
    <property type="match status" value="1"/>
</dbReference>